<dbReference type="InterPro" id="IPR045242">
    <property type="entry name" value="Syntaxin"/>
</dbReference>
<evidence type="ECO:0000256" key="6">
    <source>
        <dbReference type="ARBA" id="ARBA00022989"/>
    </source>
</evidence>
<dbReference type="PROSITE" id="PS00914">
    <property type="entry name" value="SYNTAXIN"/>
    <property type="match status" value="1"/>
</dbReference>
<keyword evidence="9 10" id="KW-0472">Membrane</keyword>
<name>A0AAW2Z4L3_9EUKA</name>
<dbReference type="PANTHER" id="PTHR19957:SF83">
    <property type="entry name" value="SYNTAXIN-16"/>
    <property type="match status" value="1"/>
</dbReference>
<organism evidence="12 13">
    <name type="scientific">Acrasis kona</name>
    <dbReference type="NCBI Taxonomy" id="1008807"/>
    <lineage>
        <taxon>Eukaryota</taxon>
        <taxon>Discoba</taxon>
        <taxon>Heterolobosea</taxon>
        <taxon>Tetramitia</taxon>
        <taxon>Eutetramitia</taxon>
        <taxon>Acrasidae</taxon>
        <taxon>Acrasis</taxon>
    </lineage>
</organism>
<keyword evidence="3" id="KW-0813">Transport</keyword>
<dbReference type="GO" id="GO:0005484">
    <property type="term" value="F:SNAP receptor activity"/>
    <property type="evidence" value="ECO:0007669"/>
    <property type="project" value="InterPro"/>
</dbReference>
<evidence type="ECO:0000256" key="10">
    <source>
        <dbReference type="SAM" id="Phobius"/>
    </source>
</evidence>
<dbReference type="AlphaFoldDB" id="A0AAW2Z4L3"/>
<evidence type="ECO:0000313" key="13">
    <source>
        <dbReference type="Proteomes" id="UP001431209"/>
    </source>
</evidence>
<dbReference type="Pfam" id="PF05739">
    <property type="entry name" value="SNARE"/>
    <property type="match status" value="1"/>
</dbReference>
<dbReference type="InterPro" id="IPR000727">
    <property type="entry name" value="T_SNARE_dom"/>
</dbReference>
<comment type="subcellular location">
    <subcellularLocation>
        <location evidence="1">Golgi apparatus membrane</location>
        <topology evidence="1">Single-pass type IV membrane protein</topology>
    </subcellularLocation>
</comment>
<protein>
    <submittedName>
        <fullName evidence="12">SNARE syntaxin16</fullName>
    </submittedName>
</protein>
<keyword evidence="13" id="KW-1185">Reference proteome</keyword>
<comment type="similarity">
    <text evidence="2">Belongs to the syntaxin family.</text>
</comment>
<dbReference type="GO" id="GO:0000139">
    <property type="term" value="C:Golgi membrane"/>
    <property type="evidence" value="ECO:0007669"/>
    <property type="project" value="UniProtKB-SubCell"/>
</dbReference>
<dbReference type="Gene3D" id="1.20.58.70">
    <property type="match status" value="1"/>
</dbReference>
<keyword evidence="8" id="KW-0175">Coiled coil</keyword>
<dbReference type="GO" id="GO:0006906">
    <property type="term" value="P:vesicle fusion"/>
    <property type="evidence" value="ECO:0007669"/>
    <property type="project" value="TreeGrafter"/>
</dbReference>
<keyword evidence="7" id="KW-0333">Golgi apparatus</keyword>
<evidence type="ECO:0000256" key="7">
    <source>
        <dbReference type="ARBA" id="ARBA00023034"/>
    </source>
</evidence>
<dbReference type="GO" id="GO:0006886">
    <property type="term" value="P:intracellular protein transport"/>
    <property type="evidence" value="ECO:0007669"/>
    <property type="project" value="InterPro"/>
</dbReference>
<keyword evidence="5" id="KW-0653">Protein transport</keyword>
<dbReference type="SUPFAM" id="SSF47661">
    <property type="entry name" value="t-snare proteins"/>
    <property type="match status" value="1"/>
</dbReference>
<sequence length="330" mass="39426">MTQLEFDVVFQDYTYEYTHARTAYNVKPTKHSMKRFQNKDYEEAYQESDDDESSRDIELGEMDTISQPKWVGSMRQVRSEMRKIQELLKTLKDLHTTHSKFKFKKDSSESEEGIINCTDELKRLFNSCRREIDRVQVLKPNNDQPPSQENIMKYNLKSSLATELSELTNEFRLEQQNYLKELQRVKEKRKQLTNFTIQTEELSAQERKGLEKMEFDQRQETSGFTEDQIRELEMNQKEIIRRDQDLRDILNDVVELQQLFTHFSSLVIEQGTMLDRIDYNVEKTHENTQSAVKILKEYEQKNLGNKLNYCIFILLFVFLLLLGMYAVKLW</sequence>
<evidence type="ECO:0000259" key="11">
    <source>
        <dbReference type="PROSITE" id="PS50192"/>
    </source>
</evidence>
<dbReference type="CDD" id="cd15845">
    <property type="entry name" value="SNARE_syntaxin16"/>
    <property type="match status" value="1"/>
</dbReference>
<evidence type="ECO:0000256" key="3">
    <source>
        <dbReference type="ARBA" id="ARBA00022448"/>
    </source>
</evidence>
<keyword evidence="4 10" id="KW-0812">Transmembrane</keyword>
<dbReference type="InterPro" id="IPR010989">
    <property type="entry name" value="SNARE"/>
</dbReference>
<evidence type="ECO:0000256" key="8">
    <source>
        <dbReference type="ARBA" id="ARBA00023054"/>
    </source>
</evidence>
<feature type="transmembrane region" description="Helical" evidence="10">
    <location>
        <begin position="307"/>
        <end position="327"/>
    </location>
</feature>
<dbReference type="PROSITE" id="PS50192">
    <property type="entry name" value="T_SNARE"/>
    <property type="match status" value="1"/>
</dbReference>
<accession>A0AAW2Z4L3</accession>
<dbReference type="SMART" id="SM00397">
    <property type="entry name" value="t_SNARE"/>
    <property type="match status" value="1"/>
</dbReference>
<reference evidence="12 13" key="1">
    <citation type="submission" date="2024-03" db="EMBL/GenBank/DDBJ databases">
        <title>The Acrasis kona genome and developmental transcriptomes reveal deep origins of eukaryotic multicellular pathways.</title>
        <authorList>
            <person name="Sheikh S."/>
            <person name="Fu C.-J."/>
            <person name="Brown M.W."/>
            <person name="Baldauf S.L."/>
        </authorList>
    </citation>
    <scope>NUCLEOTIDE SEQUENCE [LARGE SCALE GENOMIC DNA]</scope>
    <source>
        <strain evidence="12 13">ATCC MYA-3509</strain>
    </source>
</reference>
<dbReference type="GO" id="GO:0048278">
    <property type="term" value="P:vesicle docking"/>
    <property type="evidence" value="ECO:0007669"/>
    <property type="project" value="TreeGrafter"/>
</dbReference>
<evidence type="ECO:0000256" key="4">
    <source>
        <dbReference type="ARBA" id="ARBA00022692"/>
    </source>
</evidence>
<dbReference type="GO" id="GO:0000149">
    <property type="term" value="F:SNARE binding"/>
    <property type="evidence" value="ECO:0007669"/>
    <property type="project" value="TreeGrafter"/>
</dbReference>
<dbReference type="PANTHER" id="PTHR19957">
    <property type="entry name" value="SYNTAXIN"/>
    <property type="match status" value="1"/>
</dbReference>
<comment type="caution">
    <text evidence="12">The sequence shown here is derived from an EMBL/GenBank/DDBJ whole genome shotgun (WGS) entry which is preliminary data.</text>
</comment>
<feature type="domain" description="T-SNARE coiled-coil homology" evidence="11">
    <location>
        <begin position="236"/>
        <end position="298"/>
    </location>
</feature>
<evidence type="ECO:0000256" key="1">
    <source>
        <dbReference type="ARBA" id="ARBA00004409"/>
    </source>
</evidence>
<evidence type="ECO:0000256" key="2">
    <source>
        <dbReference type="ARBA" id="ARBA00009063"/>
    </source>
</evidence>
<evidence type="ECO:0000256" key="5">
    <source>
        <dbReference type="ARBA" id="ARBA00022927"/>
    </source>
</evidence>
<dbReference type="GO" id="GO:0031201">
    <property type="term" value="C:SNARE complex"/>
    <property type="evidence" value="ECO:0007669"/>
    <property type="project" value="TreeGrafter"/>
</dbReference>
<evidence type="ECO:0000313" key="12">
    <source>
        <dbReference type="EMBL" id="KAL0483923.1"/>
    </source>
</evidence>
<dbReference type="InterPro" id="IPR006012">
    <property type="entry name" value="Syntaxin/epimorphin_CS"/>
</dbReference>
<dbReference type="Proteomes" id="UP001431209">
    <property type="component" value="Unassembled WGS sequence"/>
</dbReference>
<proteinExistence type="inferred from homology"/>
<evidence type="ECO:0000256" key="9">
    <source>
        <dbReference type="ARBA" id="ARBA00023136"/>
    </source>
</evidence>
<dbReference type="EMBL" id="JAOPGA020001001">
    <property type="protein sequence ID" value="KAL0483923.1"/>
    <property type="molecule type" value="Genomic_DNA"/>
</dbReference>
<keyword evidence="6 10" id="KW-1133">Transmembrane helix</keyword>
<gene>
    <name evidence="12" type="ORF">AKO1_004561</name>
</gene>